<gene>
    <name evidence="1" type="ORF">FHR92_004245</name>
</gene>
<dbReference type="InterPro" id="IPR054228">
    <property type="entry name" value="DUF6953"/>
</dbReference>
<dbReference type="EMBL" id="JACJIP010000035">
    <property type="protein sequence ID" value="MBA9087754.1"/>
    <property type="molecule type" value="Genomic_DNA"/>
</dbReference>
<dbReference type="Proteomes" id="UP000567067">
    <property type="component" value="Unassembled WGS sequence"/>
</dbReference>
<accession>A0A7W3XTN3</accession>
<evidence type="ECO:0000313" key="1">
    <source>
        <dbReference type="EMBL" id="MBA9087754.1"/>
    </source>
</evidence>
<protein>
    <recommendedName>
        <fullName evidence="3">Integron gene cassette protein</fullName>
    </recommendedName>
</protein>
<name>A0A7W3XTN3_9BACL</name>
<dbReference type="Pfam" id="PF22266">
    <property type="entry name" value="DUF6953"/>
    <property type="match status" value="1"/>
</dbReference>
<sequence>MDKTSKEVAEWMVHEIRFKGILKQEDAIVYIKSHFGEQFVYVNANGHSSISKEVIKLFRKMHAGTIAWEREGFFWASV</sequence>
<reference evidence="1 2" key="1">
    <citation type="submission" date="2020-08" db="EMBL/GenBank/DDBJ databases">
        <title>Genomic Encyclopedia of Type Strains, Phase III (KMG-III): the genomes of soil and plant-associated and newly described type strains.</title>
        <authorList>
            <person name="Whitman W."/>
        </authorList>
    </citation>
    <scope>NUCLEOTIDE SEQUENCE [LARGE SCALE GENOMIC DNA]</scope>
    <source>
        <strain evidence="1 2">CECT 8693</strain>
    </source>
</reference>
<evidence type="ECO:0000313" key="2">
    <source>
        <dbReference type="Proteomes" id="UP000567067"/>
    </source>
</evidence>
<proteinExistence type="predicted"/>
<organism evidence="1 2">
    <name type="scientific">Fontibacillus solani</name>
    <dbReference type="NCBI Taxonomy" id="1572857"/>
    <lineage>
        <taxon>Bacteria</taxon>
        <taxon>Bacillati</taxon>
        <taxon>Bacillota</taxon>
        <taxon>Bacilli</taxon>
        <taxon>Bacillales</taxon>
        <taxon>Paenibacillaceae</taxon>
        <taxon>Fontibacillus</taxon>
    </lineage>
</organism>
<comment type="caution">
    <text evidence="1">The sequence shown here is derived from an EMBL/GenBank/DDBJ whole genome shotgun (WGS) entry which is preliminary data.</text>
</comment>
<evidence type="ECO:0008006" key="3">
    <source>
        <dbReference type="Google" id="ProtNLM"/>
    </source>
</evidence>
<dbReference type="RefSeq" id="WP_182538898.1">
    <property type="nucleotide sequence ID" value="NZ_JACJIP010000035.1"/>
</dbReference>
<keyword evidence="2" id="KW-1185">Reference proteome</keyword>
<dbReference type="AlphaFoldDB" id="A0A7W3XTN3"/>